<reference evidence="1 2" key="1">
    <citation type="submission" date="2018-03" db="EMBL/GenBank/DDBJ databases">
        <title>Mesoflavibacter sp. HG37 and Mesoflavibacter sp. HG96 sp.nov., two marine bacteria isolated from seawater of Western Pacific Ocean.</title>
        <authorList>
            <person name="Cheng H."/>
            <person name="Wu Y.-H."/>
            <person name="Guo L.-L."/>
            <person name="Xu X.-W."/>
        </authorList>
    </citation>
    <scope>NUCLEOTIDE SEQUENCE [LARGE SCALE GENOMIC DNA]</scope>
    <source>
        <strain evidence="1 2">KCTC 32269</strain>
    </source>
</reference>
<evidence type="ECO:0000313" key="1">
    <source>
        <dbReference type="EMBL" id="PSG90426.1"/>
    </source>
</evidence>
<dbReference type="Proteomes" id="UP000238426">
    <property type="component" value="Unassembled WGS sequence"/>
</dbReference>
<keyword evidence="2" id="KW-1185">Reference proteome</keyword>
<sequence length="406" mass="46676">MKKLFKLALILFISSCSKNEKTDINQLTSKDIENVKNETLALDINLKEYNNTNVKYYFTSFSQREFTYSQDFLTKELPIIGLKNKVVDIKLYYKNNLEEKLDLKNVIGYSIYTIDDNNEMTHGFYKKENETFILKRALREDVRNLENVNFLYWKYFNKEFKNNKHIGVKSISNLNDEGREARYGNQRNAFNMFRVIYQFPSNKDNLRNSTSRYPASGAGECDNSCSEQGDGVCDGGYYCDIGASGGDGGSNGGSDDGTCEDDQNRVAVVDQNIIANDLANELFDLDLHRNLRDNFLLNYNIGTKHTNYYYAISDFKMVSDYNTSTFLKMISTLPSLNTSVNRLLEDNTDNNTIILTQQLKTDIIAILDDLRLMSNNPDFNYILDDLENDLNIYSNKTKGEILNSME</sequence>
<dbReference type="RefSeq" id="WP_106462566.1">
    <property type="nucleotide sequence ID" value="NZ_PXOQ01000007.1"/>
</dbReference>
<organism evidence="1 2">
    <name type="scientific">Aurantibacter aestuarii</name>
    <dbReference type="NCBI Taxonomy" id="1266046"/>
    <lineage>
        <taxon>Bacteria</taxon>
        <taxon>Pseudomonadati</taxon>
        <taxon>Bacteroidota</taxon>
        <taxon>Flavobacteriia</taxon>
        <taxon>Flavobacteriales</taxon>
        <taxon>Flavobacteriaceae</taxon>
        <taxon>Aurantibacter</taxon>
    </lineage>
</organism>
<comment type="caution">
    <text evidence="1">The sequence shown here is derived from an EMBL/GenBank/DDBJ whole genome shotgun (WGS) entry which is preliminary data.</text>
</comment>
<dbReference type="AlphaFoldDB" id="A0A2T1NDD9"/>
<dbReference type="EMBL" id="PXOQ01000007">
    <property type="protein sequence ID" value="PSG90426.1"/>
    <property type="molecule type" value="Genomic_DNA"/>
</dbReference>
<accession>A0A2T1NDD9</accession>
<gene>
    <name evidence="1" type="ORF">C7H52_03850</name>
</gene>
<evidence type="ECO:0000313" key="2">
    <source>
        <dbReference type="Proteomes" id="UP000238426"/>
    </source>
</evidence>
<protein>
    <submittedName>
        <fullName evidence="1">Uncharacterized protein</fullName>
    </submittedName>
</protein>
<name>A0A2T1NDD9_9FLAO</name>
<proteinExistence type="predicted"/>